<feature type="non-terminal residue" evidence="2">
    <location>
        <position position="1"/>
    </location>
</feature>
<feature type="chain" id="PRO_5039703477" evidence="1">
    <location>
        <begin position="18"/>
        <end position="146"/>
    </location>
</feature>
<accession>A0A9D4A0F9</accession>
<dbReference type="AlphaFoldDB" id="A0A9D4A0F9"/>
<dbReference type="OrthoDB" id="67700at2759"/>
<name>A0A9D4A0F9_9ROSI</name>
<dbReference type="EMBL" id="JAIQCV010000007">
    <property type="protein sequence ID" value="KAH1081951.1"/>
    <property type="molecule type" value="Genomic_DNA"/>
</dbReference>
<sequence length="146" mass="16577">TIVVQVKLLLPLSPAFTTVVTFSAPAFRCCSVAVPPVNLIQLQVKDTGFIGVFRLVFKPLVNAFPCFGAVCFSLRKKKKLDFTLKVIGGDISTIPGLFDASERMQHREKLRFKENMNSSYNLKRRQQRGKQSKTKNTMHFSYSFRI</sequence>
<keyword evidence="3" id="KW-1185">Reference proteome</keyword>
<dbReference type="GO" id="GO:0005783">
    <property type="term" value="C:endoplasmic reticulum"/>
    <property type="evidence" value="ECO:0007669"/>
    <property type="project" value="TreeGrafter"/>
</dbReference>
<feature type="signal peptide" evidence="1">
    <location>
        <begin position="1"/>
        <end position="17"/>
    </location>
</feature>
<evidence type="ECO:0000313" key="3">
    <source>
        <dbReference type="Proteomes" id="UP000828251"/>
    </source>
</evidence>
<keyword evidence="1" id="KW-0732">Signal</keyword>
<dbReference type="InterPro" id="IPR045050">
    <property type="entry name" value="Synaptotagmin_plant"/>
</dbReference>
<evidence type="ECO:0000313" key="2">
    <source>
        <dbReference type="EMBL" id="KAH1081951.1"/>
    </source>
</evidence>
<comment type="caution">
    <text evidence="2">The sequence shown here is derived from an EMBL/GenBank/DDBJ whole genome shotgun (WGS) entry which is preliminary data.</text>
</comment>
<dbReference type="PANTHER" id="PTHR10774">
    <property type="entry name" value="EXTENDED SYNAPTOTAGMIN-RELATED"/>
    <property type="match status" value="1"/>
</dbReference>
<organism evidence="2 3">
    <name type="scientific">Gossypium stocksii</name>
    <dbReference type="NCBI Taxonomy" id="47602"/>
    <lineage>
        <taxon>Eukaryota</taxon>
        <taxon>Viridiplantae</taxon>
        <taxon>Streptophyta</taxon>
        <taxon>Embryophyta</taxon>
        <taxon>Tracheophyta</taxon>
        <taxon>Spermatophyta</taxon>
        <taxon>Magnoliopsida</taxon>
        <taxon>eudicotyledons</taxon>
        <taxon>Gunneridae</taxon>
        <taxon>Pentapetalae</taxon>
        <taxon>rosids</taxon>
        <taxon>malvids</taxon>
        <taxon>Malvales</taxon>
        <taxon>Malvaceae</taxon>
        <taxon>Malvoideae</taxon>
        <taxon>Gossypium</taxon>
    </lineage>
</organism>
<dbReference type="GO" id="GO:0008289">
    <property type="term" value="F:lipid binding"/>
    <property type="evidence" value="ECO:0007669"/>
    <property type="project" value="InterPro"/>
</dbReference>
<dbReference type="Proteomes" id="UP000828251">
    <property type="component" value="Unassembled WGS sequence"/>
</dbReference>
<reference evidence="2 3" key="1">
    <citation type="journal article" date="2021" name="Plant Biotechnol. J.">
        <title>Multi-omics assisted identification of the key and species-specific regulatory components of drought-tolerant mechanisms in Gossypium stocksii.</title>
        <authorList>
            <person name="Yu D."/>
            <person name="Ke L."/>
            <person name="Zhang D."/>
            <person name="Wu Y."/>
            <person name="Sun Y."/>
            <person name="Mei J."/>
            <person name="Sun J."/>
            <person name="Sun Y."/>
        </authorList>
    </citation>
    <scope>NUCLEOTIDE SEQUENCE [LARGE SCALE GENOMIC DNA]</scope>
    <source>
        <strain evidence="3">cv. E1</strain>
        <tissue evidence="2">Leaf</tissue>
    </source>
</reference>
<evidence type="ECO:0000256" key="1">
    <source>
        <dbReference type="SAM" id="SignalP"/>
    </source>
</evidence>
<protein>
    <submittedName>
        <fullName evidence="2">Uncharacterized protein</fullName>
    </submittedName>
</protein>
<dbReference type="PANTHER" id="PTHR10774:SF149">
    <property type="entry name" value="SYNAPTOTAGMIN-5"/>
    <property type="match status" value="1"/>
</dbReference>
<proteinExistence type="predicted"/>
<gene>
    <name evidence="2" type="ORF">J1N35_021712</name>
</gene>